<dbReference type="EMBL" id="DTHB01000021">
    <property type="protein sequence ID" value="HGB14111.1"/>
    <property type="molecule type" value="Genomic_DNA"/>
</dbReference>
<dbReference type="Gene3D" id="3.40.800.20">
    <property type="entry name" value="Histone deacetylase domain"/>
    <property type="match status" value="1"/>
</dbReference>
<sequence length="283" mass="31695">MKKVGIYYHPSFSRKSYMTIGNRLRDFPEALDELLRRPNVKMFTSPRVSEELILKVHAPEMIQMVARDPFCSTAYESVGGVVAAMEALAKGELDRAFCFIGAGGHHAGYRQFWGACCFNDVVIALTHVREISTWRRFAIVDTDAHHGDGTRALVRDDPEVLHLCFCGSDYVSPDGTKIDVDVYRFGWGAAANREYVEAVRRQLPRLPPFKPDLLIWYYGFDTHTQDYGSLGLTEEAYFEICDLMISLANQCGAPLQVVLGGGSLPHLATATIPEIIRRLAETD</sequence>
<dbReference type="InterPro" id="IPR023801">
    <property type="entry name" value="His_deacetylse_dom"/>
</dbReference>
<reference evidence="3" key="1">
    <citation type="journal article" date="2020" name="mSystems">
        <title>Genome- and Community-Level Interaction Insights into Carbon Utilization and Element Cycling Functions of Hydrothermarchaeota in Hydrothermal Sediment.</title>
        <authorList>
            <person name="Zhou Z."/>
            <person name="Liu Y."/>
            <person name="Xu W."/>
            <person name="Pan J."/>
            <person name="Luo Z.H."/>
            <person name="Li M."/>
        </authorList>
    </citation>
    <scope>NUCLEOTIDE SEQUENCE [LARGE SCALE GENOMIC DNA]</scope>
    <source>
        <strain evidence="3">SpSt-776</strain>
    </source>
</reference>
<comment type="similarity">
    <text evidence="1">Belongs to the histone deacetylase family.</text>
</comment>
<dbReference type="GO" id="GO:0004407">
    <property type="term" value="F:histone deacetylase activity"/>
    <property type="evidence" value="ECO:0007669"/>
    <property type="project" value="TreeGrafter"/>
</dbReference>
<evidence type="ECO:0000313" key="3">
    <source>
        <dbReference type="EMBL" id="HGB14111.1"/>
    </source>
</evidence>
<dbReference type="AlphaFoldDB" id="A0A7C3WIE2"/>
<comment type="caution">
    <text evidence="3">The sequence shown here is derived from an EMBL/GenBank/DDBJ whole genome shotgun (WGS) entry which is preliminary data.</text>
</comment>
<name>A0A7C3WIE2_9BACT</name>
<evidence type="ECO:0000259" key="2">
    <source>
        <dbReference type="Pfam" id="PF00850"/>
    </source>
</evidence>
<feature type="domain" description="Histone deacetylase" evidence="2">
    <location>
        <begin position="72"/>
        <end position="262"/>
    </location>
</feature>
<dbReference type="InterPro" id="IPR037138">
    <property type="entry name" value="His_deacetylse_dom_sf"/>
</dbReference>
<dbReference type="SUPFAM" id="SSF52768">
    <property type="entry name" value="Arginase/deacetylase"/>
    <property type="match status" value="1"/>
</dbReference>
<dbReference type="PRINTS" id="PR01270">
    <property type="entry name" value="HDASUPER"/>
</dbReference>
<dbReference type="GO" id="GO:0040029">
    <property type="term" value="P:epigenetic regulation of gene expression"/>
    <property type="evidence" value="ECO:0007669"/>
    <property type="project" value="TreeGrafter"/>
</dbReference>
<protein>
    <submittedName>
        <fullName evidence="3">Histone deacetylase</fullName>
    </submittedName>
</protein>
<gene>
    <name evidence="3" type="ORF">ENV62_02575</name>
</gene>
<organism evidence="3">
    <name type="scientific">Desulfobacca acetoxidans</name>
    <dbReference type="NCBI Taxonomy" id="60893"/>
    <lineage>
        <taxon>Bacteria</taxon>
        <taxon>Pseudomonadati</taxon>
        <taxon>Thermodesulfobacteriota</taxon>
        <taxon>Desulfobaccia</taxon>
        <taxon>Desulfobaccales</taxon>
        <taxon>Desulfobaccaceae</taxon>
        <taxon>Desulfobacca</taxon>
    </lineage>
</organism>
<proteinExistence type="inferred from homology"/>
<dbReference type="Pfam" id="PF00850">
    <property type="entry name" value="Hist_deacetyl"/>
    <property type="match status" value="1"/>
</dbReference>
<evidence type="ECO:0000256" key="1">
    <source>
        <dbReference type="ARBA" id="ARBA00005947"/>
    </source>
</evidence>
<dbReference type="PANTHER" id="PTHR10625">
    <property type="entry name" value="HISTONE DEACETYLASE HDAC1-RELATED"/>
    <property type="match status" value="1"/>
</dbReference>
<dbReference type="PANTHER" id="PTHR10625:SF10">
    <property type="entry name" value="HISTONE DEACETYLASE HDAC1"/>
    <property type="match status" value="1"/>
</dbReference>
<dbReference type="InterPro" id="IPR023696">
    <property type="entry name" value="Ureohydrolase_dom_sf"/>
</dbReference>
<accession>A0A7C3WIE2</accession>
<dbReference type="InterPro" id="IPR000286">
    <property type="entry name" value="HDACs"/>
</dbReference>